<keyword evidence="7" id="KW-0520">NAD</keyword>
<comment type="catalytic activity">
    <reaction evidence="13">
        <text>5,6-dihydrouridine(17) in tRNA + NADP(+) = uridine(17) in tRNA + NADPH + H(+)</text>
        <dbReference type="Rhea" id="RHEA:53368"/>
        <dbReference type="Rhea" id="RHEA-COMP:13541"/>
        <dbReference type="Rhea" id="RHEA-COMP:13542"/>
        <dbReference type="ChEBI" id="CHEBI:15378"/>
        <dbReference type="ChEBI" id="CHEBI:57783"/>
        <dbReference type="ChEBI" id="CHEBI:58349"/>
        <dbReference type="ChEBI" id="CHEBI:65315"/>
        <dbReference type="ChEBI" id="CHEBI:74443"/>
        <dbReference type="EC" id="1.3.1.88"/>
    </reaction>
    <physiologicalReaction direction="right-to-left" evidence="13">
        <dbReference type="Rhea" id="RHEA:53370"/>
    </physiologicalReaction>
</comment>
<comment type="caution">
    <text evidence="16">The sequence shown here is derived from an EMBL/GenBank/DDBJ whole genome shotgun (WGS) entry which is preliminary data.</text>
</comment>
<keyword evidence="14" id="KW-0175">Coiled coil</keyword>
<evidence type="ECO:0000256" key="1">
    <source>
        <dbReference type="ARBA" id="ARBA00001917"/>
    </source>
</evidence>
<evidence type="ECO:0000256" key="13">
    <source>
        <dbReference type="ARBA" id="ARBA00049467"/>
    </source>
</evidence>
<evidence type="ECO:0000256" key="4">
    <source>
        <dbReference type="ARBA" id="ARBA00022694"/>
    </source>
</evidence>
<dbReference type="InParanoid" id="A0A1Z5JGC3"/>
<keyword evidence="2" id="KW-0285">Flavoprotein</keyword>
<proteinExistence type="inferred from homology"/>
<evidence type="ECO:0000256" key="10">
    <source>
        <dbReference type="ARBA" id="ARBA00047287"/>
    </source>
</evidence>
<dbReference type="OrthoDB" id="272303at2759"/>
<evidence type="ECO:0000256" key="12">
    <source>
        <dbReference type="ARBA" id="ARBA00048934"/>
    </source>
</evidence>
<keyword evidence="17" id="KW-1185">Reference proteome</keyword>
<gene>
    <name evidence="16" type="ORF">FisN_2Hh466</name>
</gene>
<evidence type="ECO:0000313" key="16">
    <source>
        <dbReference type="EMBL" id="GAX12976.1"/>
    </source>
</evidence>
<evidence type="ECO:0000313" key="17">
    <source>
        <dbReference type="Proteomes" id="UP000198406"/>
    </source>
</evidence>
<comment type="similarity">
    <text evidence="8">Belongs to the Dus family. Dus1 subfamily.</text>
</comment>
<comment type="catalytic activity">
    <reaction evidence="12">
        <text>5,6-dihydrouridine(16) in tRNA + NAD(+) = uridine(16) in tRNA + NADH + H(+)</text>
        <dbReference type="Rhea" id="RHEA:53380"/>
        <dbReference type="Rhea" id="RHEA-COMP:13543"/>
        <dbReference type="Rhea" id="RHEA-COMP:13544"/>
        <dbReference type="ChEBI" id="CHEBI:15378"/>
        <dbReference type="ChEBI" id="CHEBI:57540"/>
        <dbReference type="ChEBI" id="CHEBI:57945"/>
        <dbReference type="ChEBI" id="CHEBI:65315"/>
        <dbReference type="ChEBI" id="CHEBI:74443"/>
        <dbReference type="EC" id="1.3.1.88"/>
    </reaction>
    <physiologicalReaction direction="right-to-left" evidence="12">
        <dbReference type="Rhea" id="RHEA:53382"/>
    </physiologicalReaction>
</comment>
<evidence type="ECO:0000256" key="3">
    <source>
        <dbReference type="ARBA" id="ARBA00022643"/>
    </source>
</evidence>
<dbReference type="GO" id="GO:0050660">
    <property type="term" value="F:flavin adenine dinucleotide binding"/>
    <property type="evidence" value="ECO:0007669"/>
    <property type="project" value="InterPro"/>
</dbReference>
<organism evidence="16 17">
    <name type="scientific">Fistulifera solaris</name>
    <name type="common">Oleaginous diatom</name>
    <dbReference type="NCBI Taxonomy" id="1519565"/>
    <lineage>
        <taxon>Eukaryota</taxon>
        <taxon>Sar</taxon>
        <taxon>Stramenopiles</taxon>
        <taxon>Ochrophyta</taxon>
        <taxon>Bacillariophyta</taxon>
        <taxon>Bacillariophyceae</taxon>
        <taxon>Bacillariophycidae</taxon>
        <taxon>Naviculales</taxon>
        <taxon>Naviculaceae</taxon>
        <taxon>Fistulifera</taxon>
    </lineage>
</organism>
<dbReference type="InterPro" id="IPR013785">
    <property type="entry name" value="Aldolase_TIM"/>
</dbReference>
<dbReference type="PROSITE" id="PS01136">
    <property type="entry name" value="UPF0034"/>
    <property type="match status" value="1"/>
</dbReference>
<keyword evidence="5" id="KW-0521">NADP</keyword>
<dbReference type="CDD" id="cd02801">
    <property type="entry name" value="DUS_like_FMN"/>
    <property type="match status" value="1"/>
</dbReference>
<evidence type="ECO:0000256" key="5">
    <source>
        <dbReference type="ARBA" id="ARBA00022857"/>
    </source>
</evidence>
<evidence type="ECO:0000256" key="14">
    <source>
        <dbReference type="SAM" id="Coils"/>
    </source>
</evidence>
<evidence type="ECO:0000256" key="8">
    <source>
        <dbReference type="ARBA" id="ARBA00038313"/>
    </source>
</evidence>
<dbReference type="GO" id="GO:0017150">
    <property type="term" value="F:tRNA dihydrouridine synthase activity"/>
    <property type="evidence" value="ECO:0007669"/>
    <property type="project" value="InterPro"/>
</dbReference>
<protein>
    <recommendedName>
        <fullName evidence="9">tRNA-dihydrouridine(16/17) synthase [NAD(P)(+)]</fullName>
        <ecNumber evidence="9">1.3.1.88</ecNumber>
    </recommendedName>
</protein>
<reference evidence="16 17" key="1">
    <citation type="journal article" date="2015" name="Plant Cell">
        <title>Oil accumulation by the oleaginous diatom Fistulifera solaris as revealed by the genome and transcriptome.</title>
        <authorList>
            <person name="Tanaka T."/>
            <person name="Maeda Y."/>
            <person name="Veluchamy A."/>
            <person name="Tanaka M."/>
            <person name="Abida H."/>
            <person name="Marechal E."/>
            <person name="Bowler C."/>
            <person name="Muto M."/>
            <person name="Sunaga Y."/>
            <person name="Tanaka M."/>
            <person name="Yoshino T."/>
            <person name="Taniguchi T."/>
            <person name="Fukuda Y."/>
            <person name="Nemoto M."/>
            <person name="Matsumoto M."/>
            <person name="Wong P.S."/>
            <person name="Aburatani S."/>
            <person name="Fujibuchi W."/>
        </authorList>
    </citation>
    <scope>NUCLEOTIDE SEQUENCE [LARGE SCALE GENOMIC DNA]</scope>
    <source>
        <strain evidence="16 17">JPCC DA0580</strain>
    </source>
</reference>
<evidence type="ECO:0000256" key="2">
    <source>
        <dbReference type="ARBA" id="ARBA00022630"/>
    </source>
</evidence>
<comment type="catalytic activity">
    <reaction evidence="10">
        <text>5,6-dihydrouridine(17) in tRNA + NAD(+) = uridine(17) in tRNA + NADH + H(+)</text>
        <dbReference type="Rhea" id="RHEA:53372"/>
        <dbReference type="Rhea" id="RHEA-COMP:13541"/>
        <dbReference type="Rhea" id="RHEA-COMP:13542"/>
        <dbReference type="ChEBI" id="CHEBI:15378"/>
        <dbReference type="ChEBI" id="CHEBI:57540"/>
        <dbReference type="ChEBI" id="CHEBI:57945"/>
        <dbReference type="ChEBI" id="CHEBI:65315"/>
        <dbReference type="ChEBI" id="CHEBI:74443"/>
        <dbReference type="EC" id="1.3.1.88"/>
    </reaction>
    <physiologicalReaction direction="right-to-left" evidence="10">
        <dbReference type="Rhea" id="RHEA:53374"/>
    </physiologicalReaction>
</comment>
<dbReference type="AlphaFoldDB" id="A0A1Z5JGC3"/>
<comment type="catalytic activity">
    <reaction evidence="11">
        <text>5,6-dihydrouridine(16) in tRNA + NADP(+) = uridine(16) in tRNA + NADPH + H(+)</text>
        <dbReference type="Rhea" id="RHEA:53376"/>
        <dbReference type="Rhea" id="RHEA-COMP:13543"/>
        <dbReference type="Rhea" id="RHEA-COMP:13544"/>
        <dbReference type="ChEBI" id="CHEBI:15378"/>
        <dbReference type="ChEBI" id="CHEBI:57783"/>
        <dbReference type="ChEBI" id="CHEBI:58349"/>
        <dbReference type="ChEBI" id="CHEBI:65315"/>
        <dbReference type="ChEBI" id="CHEBI:74443"/>
        <dbReference type="EC" id="1.3.1.88"/>
    </reaction>
    <physiologicalReaction direction="right-to-left" evidence="11">
        <dbReference type="Rhea" id="RHEA:53378"/>
    </physiologicalReaction>
</comment>
<dbReference type="SUPFAM" id="SSF51395">
    <property type="entry name" value="FMN-linked oxidoreductases"/>
    <property type="match status" value="1"/>
</dbReference>
<feature type="coiled-coil region" evidence="14">
    <location>
        <begin position="397"/>
        <end position="428"/>
    </location>
</feature>
<dbReference type="InterPro" id="IPR035587">
    <property type="entry name" value="DUS-like_FMN-bd"/>
</dbReference>
<evidence type="ECO:0000256" key="7">
    <source>
        <dbReference type="ARBA" id="ARBA00023027"/>
    </source>
</evidence>
<comment type="cofactor">
    <cofactor evidence="1">
        <name>FMN</name>
        <dbReference type="ChEBI" id="CHEBI:58210"/>
    </cofactor>
</comment>
<keyword evidence="4" id="KW-0819">tRNA processing</keyword>
<evidence type="ECO:0000256" key="6">
    <source>
        <dbReference type="ARBA" id="ARBA00023002"/>
    </source>
</evidence>
<dbReference type="Proteomes" id="UP000198406">
    <property type="component" value="Unassembled WGS sequence"/>
</dbReference>
<keyword evidence="3" id="KW-0288">FMN</keyword>
<dbReference type="EC" id="1.3.1.88" evidence="9"/>
<keyword evidence="6" id="KW-0560">Oxidoreductase</keyword>
<evidence type="ECO:0000256" key="9">
    <source>
        <dbReference type="ARBA" id="ARBA00038890"/>
    </source>
</evidence>
<accession>A0A1Z5JGC3</accession>
<feature type="domain" description="DUS-like FMN-binding" evidence="15">
    <location>
        <begin position="1"/>
        <end position="267"/>
    </location>
</feature>
<dbReference type="Pfam" id="PF01207">
    <property type="entry name" value="Dus"/>
    <property type="match status" value="1"/>
</dbReference>
<evidence type="ECO:0000259" key="15">
    <source>
        <dbReference type="Pfam" id="PF01207"/>
    </source>
</evidence>
<dbReference type="Gene3D" id="3.20.20.70">
    <property type="entry name" value="Aldolase class I"/>
    <property type="match status" value="1"/>
</dbReference>
<evidence type="ECO:0000256" key="11">
    <source>
        <dbReference type="ARBA" id="ARBA00047652"/>
    </source>
</evidence>
<dbReference type="InterPro" id="IPR018517">
    <property type="entry name" value="tRNA_hU_synthase_CS"/>
</dbReference>
<dbReference type="PANTHER" id="PTHR11082">
    <property type="entry name" value="TRNA-DIHYDROURIDINE SYNTHASE"/>
    <property type="match status" value="1"/>
</dbReference>
<dbReference type="PANTHER" id="PTHR11082:SF5">
    <property type="entry name" value="TRNA-DIHYDROURIDINE(16_17) SYNTHASE [NAD(P)(+)]-LIKE"/>
    <property type="match status" value="1"/>
</dbReference>
<dbReference type="EMBL" id="BDSP01000060">
    <property type="protein sequence ID" value="GAX12976.1"/>
    <property type="molecule type" value="Genomic_DNA"/>
</dbReference>
<name>A0A1Z5JGC3_FISSO</name>
<sequence>MVGASELAFRLLCRNYGTQLCYTPMMSAQDFAIDPSSAGFQTTAQDRPLVCHFWANKPADLVAAAKRAATLCDAIDLNLGCPQRTAYLGHFGSYLLDPEDRKLICDIVRATATAVDIPVFCKIRLLDTEEKTLELVRQLRDSGAALVAIHARYRASWERKGPGARDGPAHLDQITRIYEQLRKDGKPLLLVTNGNTITWNDVEENLKSTGADGLMSAEGLLDDPALFLSRLKAKPDEQVAVTSIAVPSDGKALEMRRKTLKKLRKIQTLESKSVLDAKEKELLASKDHLIKKLAKLDASLGPPSVQSTTLPFCELHERGSNKLTLAREYLDFASVYPVQIRSVVFHVRRMLKGPLDRYQLMEDCLQCTSIDEIRTKILDCIERYQSDPKSFVFDQHKAQAEKQALALRKEQEGKRKEYEARMMRKAKREGKDRLYYLQIGAEPPTRREVAKLRNMADQKEAMQLWKEKHSQHCFLHHISECPRGRTCAFLHMECADGNNFQEQDELAG</sequence>